<accession>A0A8H7ZKJ8</accession>
<feature type="compositionally biased region" description="Polar residues" evidence="2">
    <location>
        <begin position="592"/>
        <end position="604"/>
    </location>
</feature>
<dbReference type="PROSITE" id="PS50162">
    <property type="entry name" value="RECA_2"/>
    <property type="match status" value="1"/>
</dbReference>
<dbReference type="Proteomes" id="UP000669133">
    <property type="component" value="Unassembled WGS sequence"/>
</dbReference>
<feature type="coiled-coil region" evidence="1">
    <location>
        <begin position="217"/>
        <end position="248"/>
    </location>
</feature>
<dbReference type="GO" id="GO:0003677">
    <property type="term" value="F:DNA binding"/>
    <property type="evidence" value="ECO:0007669"/>
    <property type="project" value="InterPro"/>
</dbReference>
<dbReference type="PANTHER" id="PTHR22504">
    <property type="entry name" value="REPRESSOR OF RNA POLYMERASE III TRANSCRIPTION MAF1"/>
    <property type="match status" value="1"/>
</dbReference>
<dbReference type="InterPro" id="IPR020588">
    <property type="entry name" value="RecA_ATP-bd"/>
</dbReference>
<keyword evidence="1" id="KW-0175">Coiled coil</keyword>
<keyword evidence="5" id="KW-1185">Reference proteome</keyword>
<dbReference type="InterPro" id="IPR003593">
    <property type="entry name" value="AAA+_ATPase"/>
</dbReference>
<dbReference type="EMBL" id="JAEOAQ010000001">
    <property type="protein sequence ID" value="KAG5422129.1"/>
    <property type="molecule type" value="Genomic_DNA"/>
</dbReference>
<dbReference type="InterPro" id="IPR015257">
    <property type="entry name" value="Maf1"/>
</dbReference>
<feature type="compositionally biased region" description="Acidic residues" evidence="2">
    <location>
        <begin position="867"/>
        <end position="882"/>
    </location>
</feature>
<dbReference type="PANTHER" id="PTHR22504:SF0">
    <property type="entry name" value="REPRESSOR OF RNA POLYMERASE III TRANSCRIPTION MAF1 HOMOLOG"/>
    <property type="match status" value="1"/>
</dbReference>
<dbReference type="Pfam" id="PF08423">
    <property type="entry name" value="Rad51"/>
    <property type="match status" value="1"/>
</dbReference>
<reference evidence="4 5" key="1">
    <citation type="submission" date="2020-12" db="EMBL/GenBank/DDBJ databases">
        <title>Effect of drift, selection, and recombination on the evolution of hybrid genomes in Candida yeast pathogens.</title>
        <authorList>
            <person name="Mixao V."/>
            <person name="Ksiezopolska E."/>
            <person name="Saus E."/>
            <person name="Boekhout T."/>
            <person name="Gacser A."/>
            <person name="Gabaldon T."/>
        </authorList>
    </citation>
    <scope>NUCLEOTIDE SEQUENCE [LARGE SCALE GENOMIC DNA]</scope>
    <source>
        <strain evidence="4 5">BP57</strain>
    </source>
</reference>
<sequence>MDDFKQLGPEEFQSSHKFPYLVGLLNNYGKSIVDLISSYESSNDYSELAKLINRPEGEINQYFKALQNDLAVEPTSVDELFNEEETIPTGLPSIDHQLGGGGGIPLGEVTEVFGASGCGKSQLLYQLVHNCIMQYPQSKPILIATETFMESKRLADMFELDGVEEVDAKLDQVSYIYCPDLESQDHILFTQLPTKLQQDRSNTKLLVIDSIAHHFRREDAMSNVSFIKDKIEEQEQQLEDDADFQSLRRLKNKYSKLVGNKSAKYATRSTKLHYLGQLYRHLTRLAREFNIAVVVVNQVSDHTADFANAKQSVIDDDDLAYPLNLDFQIPIASGWDPKTIFKYLPPSHVQLNERDLELLDLELQNSFDASSSSSSSSNKRQKVTDENGTRSVPVEEDPRLNKTRIVDMRESQADLIMKAHELKNKSTKRIVPTLGYPWTTRIQNRIMLMKTYKPQLKTREELVRESEANGGVDLETGLSYAQLCEGFALGPNGSKGTTQSQSSAPSSSATAGANTQSSVSSLIKCWQVERFIKVELNFTSADNSLEIRGGCELFTTKPIASDRKLFKTIDKHLDQIIEDNIISRSLERERQNSMSSLFGTSGSPSDVRIQEQQQQQQHQHQQQQKQRRSSSSSTKIQFHKSSVPDIRDPENTGGASLLSKSLNEADDSFNNDTFDQQDEHAIDDSPFGPLKNTTTRRTFAYLIGILNHTFPDQDFSDLQPTHDFIKVPISDLLTKFDNLLMSLGKKSDVLHWMWDILDSYMEVLPSKTSSPYLAAQDTDAIEQQHSEASTSRKNSVNIGSRQGSPPNPKVAQESCSIYSFEPANESIFEDISYPYQPMWSYFWFIYNKKRKRVAFIRLTAINKADLEEDGSDAGHNDDDEDVVGNIEIS</sequence>
<dbReference type="GO" id="GO:0000994">
    <property type="term" value="F:RNA polymerase III core binding"/>
    <property type="evidence" value="ECO:0007669"/>
    <property type="project" value="TreeGrafter"/>
</dbReference>
<gene>
    <name evidence="4" type="ORF">I9W82_001223</name>
</gene>
<protein>
    <submittedName>
        <fullName evidence="4">RAD57</fullName>
    </submittedName>
</protein>
<dbReference type="GO" id="GO:0006310">
    <property type="term" value="P:DNA recombination"/>
    <property type="evidence" value="ECO:0007669"/>
    <property type="project" value="UniProtKB-ARBA"/>
</dbReference>
<dbReference type="Gene3D" id="3.40.50.300">
    <property type="entry name" value="P-loop containing nucleotide triphosphate hydrolases"/>
    <property type="match status" value="1"/>
</dbReference>
<dbReference type="InterPro" id="IPR038564">
    <property type="entry name" value="Maf1_sf"/>
</dbReference>
<feature type="compositionally biased region" description="Low complexity" evidence="2">
    <location>
        <begin position="496"/>
        <end position="513"/>
    </location>
</feature>
<dbReference type="RefSeq" id="XP_067551245.1">
    <property type="nucleotide sequence ID" value="XM_067689946.1"/>
</dbReference>
<dbReference type="GeneID" id="93649852"/>
<feature type="compositionally biased region" description="Polar residues" evidence="2">
    <location>
        <begin position="781"/>
        <end position="804"/>
    </location>
</feature>
<dbReference type="GO" id="GO:0006281">
    <property type="term" value="P:DNA repair"/>
    <property type="evidence" value="ECO:0007669"/>
    <property type="project" value="InterPro"/>
</dbReference>
<proteinExistence type="predicted"/>
<feature type="region of interest" description="Disordered" evidence="2">
    <location>
        <begin position="592"/>
        <end position="689"/>
    </location>
</feature>
<dbReference type="GO" id="GO:0061982">
    <property type="term" value="P:meiosis I cell cycle process"/>
    <property type="evidence" value="ECO:0007669"/>
    <property type="project" value="UniProtKB-ARBA"/>
</dbReference>
<feature type="region of interest" description="Disordered" evidence="2">
    <location>
        <begin position="867"/>
        <end position="889"/>
    </location>
</feature>
<dbReference type="GO" id="GO:0016480">
    <property type="term" value="P:negative regulation of transcription by RNA polymerase III"/>
    <property type="evidence" value="ECO:0007669"/>
    <property type="project" value="InterPro"/>
</dbReference>
<comment type="caution">
    <text evidence="4">The sequence shown here is derived from an EMBL/GenBank/DDBJ whole genome shotgun (WGS) entry which is preliminary data.</text>
</comment>
<feature type="region of interest" description="Disordered" evidence="2">
    <location>
        <begin position="778"/>
        <end position="812"/>
    </location>
</feature>
<evidence type="ECO:0000313" key="5">
    <source>
        <dbReference type="Proteomes" id="UP000669133"/>
    </source>
</evidence>
<feature type="region of interest" description="Disordered" evidence="2">
    <location>
        <begin position="492"/>
        <end position="513"/>
    </location>
</feature>
<feature type="compositionally biased region" description="Low complexity" evidence="2">
    <location>
        <begin position="368"/>
        <end position="377"/>
    </location>
</feature>
<name>A0A8H7ZKJ8_9ASCO</name>
<feature type="region of interest" description="Disordered" evidence="2">
    <location>
        <begin position="368"/>
        <end position="404"/>
    </location>
</feature>
<evidence type="ECO:0000259" key="3">
    <source>
        <dbReference type="PROSITE" id="PS50162"/>
    </source>
</evidence>
<dbReference type="SUPFAM" id="SSF52540">
    <property type="entry name" value="P-loop containing nucleoside triphosphate hydrolases"/>
    <property type="match status" value="1"/>
</dbReference>
<evidence type="ECO:0000256" key="2">
    <source>
        <dbReference type="SAM" id="MobiDB-lite"/>
    </source>
</evidence>
<evidence type="ECO:0000313" key="4">
    <source>
        <dbReference type="EMBL" id="KAG5422129.1"/>
    </source>
</evidence>
<dbReference type="GO" id="GO:0005524">
    <property type="term" value="F:ATP binding"/>
    <property type="evidence" value="ECO:0007669"/>
    <property type="project" value="InterPro"/>
</dbReference>
<dbReference type="OrthoDB" id="277029at2759"/>
<feature type="compositionally biased region" description="Low complexity" evidence="2">
    <location>
        <begin position="610"/>
        <end position="633"/>
    </location>
</feature>
<dbReference type="GO" id="GO:0005634">
    <property type="term" value="C:nucleus"/>
    <property type="evidence" value="ECO:0007669"/>
    <property type="project" value="TreeGrafter"/>
</dbReference>
<dbReference type="Gene3D" id="3.40.1000.50">
    <property type="entry name" value="Repressor of RNA polymerase III transcription Maf1"/>
    <property type="match status" value="2"/>
</dbReference>
<organism evidence="4 5">
    <name type="scientific">Candida metapsilosis</name>
    <dbReference type="NCBI Taxonomy" id="273372"/>
    <lineage>
        <taxon>Eukaryota</taxon>
        <taxon>Fungi</taxon>
        <taxon>Dikarya</taxon>
        <taxon>Ascomycota</taxon>
        <taxon>Saccharomycotina</taxon>
        <taxon>Pichiomycetes</taxon>
        <taxon>Debaryomycetaceae</taxon>
        <taxon>Candida/Lodderomyces clade</taxon>
        <taxon>Candida</taxon>
    </lineage>
</organism>
<dbReference type="AlphaFoldDB" id="A0A8H7ZKJ8"/>
<dbReference type="Pfam" id="PF09174">
    <property type="entry name" value="Maf1"/>
    <property type="match status" value="2"/>
</dbReference>
<dbReference type="InterPro" id="IPR013632">
    <property type="entry name" value="Rad51_C"/>
</dbReference>
<dbReference type="SMART" id="SM00382">
    <property type="entry name" value="AAA"/>
    <property type="match status" value="1"/>
</dbReference>
<evidence type="ECO:0000256" key="1">
    <source>
        <dbReference type="SAM" id="Coils"/>
    </source>
</evidence>
<dbReference type="InterPro" id="IPR027417">
    <property type="entry name" value="P-loop_NTPase"/>
</dbReference>
<dbReference type="GO" id="GO:0140664">
    <property type="term" value="F:ATP-dependent DNA damage sensor activity"/>
    <property type="evidence" value="ECO:0007669"/>
    <property type="project" value="InterPro"/>
</dbReference>
<feature type="domain" description="RecA family profile 1" evidence="3">
    <location>
        <begin position="83"/>
        <end position="299"/>
    </location>
</feature>